<gene>
    <name evidence="1" type="ORF">SAMN04487775_10726</name>
</gene>
<dbReference type="OrthoDB" id="361843at2"/>
<accession>A0A1I3LJL5</accession>
<sequence length="106" mass="12220">MKSFKRYQYRRVPTEEGLPANGDYIYPDITIRFKDGYLNDSVDEEKHVLPAIETHDGSHIEHWKNGVLHCLKEPAIKDINDNYEEWYQEGKPVPPGGNNGKIAYTG</sequence>
<name>A0A1I3LJL5_9SPIR</name>
<dbReference type="AlphaFoldDB" id="A0A1I3LJL5"/>
<protein>
    <submittedName>
        <fullName evidence="1">Uncharacterized protein</fullName>
    </submittedName>
</protein>
<evidence type="ECO:0000313" key="2">
    <source>
        <dbReference type="Proteomes" id="UP000182737"/>
    </source>
</evidence>
<proteinExistence type="predicted"/>
<dbReference type="RefSeq" id="WP_074932191.1">
    <property type="nucleotide sequence ID" value="NZ_FORI01000007.1"/>
</dbReference>
<evidence type="ECO:0000313" key="1">
    <source>
        <dbReference type="EMBL" id="SFI84948.1"/>
    </source>
</evidence>
<dbReference type="EMBL" id="FORI01000007">
    <property type="protein sequence ID" value="SFI84948.1"/>
    <property type="molecule type" value="Genomic_DNA"/>
</dbReference>
<dbReference type="Proteomes" id="UP000182737">
    <property type="component" value="Unassembled WGS sequence"/>
</dbReference>
<keyword evidence="2" id="KW-1185">Reference proteome</keyword>
<reference evidence="2" key="1">
    <citation type="submission" date="2016-10" db="EMBL/GenBank/DDBJ databases">
        <authorList>
            <person name="Varghese N."/>
            <person name="Submissions S."/>
        </authorList>
    </citation>
    <scope>NUCLEOTIDE SEQUENCE [LARGE SCALE GENOMIC DNA]</scope>
    <source>
        <strain evidence="2">XBD1002</strain>
    </source>
</reference>
<organism evidence="1 2">
    <name type="scientific">Treponema bryantii</name>
    <dbReference type="NCBI Taxonomy" id="163"/>
    <lineage>
        <taxon>Bacteria</taxon>
        <taxon>Pseudomonadati</taxon>
        <taxon>Spirochaetota</taxon>
        <taxon>Spirochaetia</taxon>
        <taxon>Spirochaetales</taxon>
        <taxon>Treponemataceae</taxon>
        <taxon>Treponema</taxon>
    </lineage>
</organism>